<evidence type="ECO:0000313" key="3">
    <source>
        <dbReference type="Proteomes" id="UP000692954"/>
    </source>
</evidence>
<organism evidence="2 3">
    <name type="scientific">Paramecium sonneborni</name>
    <dbReference type="NCBI Taxonomy" id="65129"/>
    <lineage>
        <taxon>Eukaryota</taxon>
        <taxon>Sar</taxon>
        <taxon>Alveolata</taxon>
        <taxon>Ciliophora</taxon>
        <taxon>Intramacronucleata</taxon>
        <taxon>Oligohymenophorea</taxon>
        <taxon>Peniculida</taxon>
        <taxon>Parameciidae</taxon>
        <taxon>Paramecium</taxon>
    </lineage>
</organism>
<comment type="caution">
    <text evidence="2">The sequence shown here is derived from an EMBL/GenBank/DDBJ whole genome shotgun (WGS) entry which is preliminary data.</text>
</comment>
<dbReference type="Proteomes" id="UP000692954">
    <property type="component" value="Unassembled WGS sequence"/>
</dbReference>
<dbReference type="EMBL" id="CAJJDN010000182">
    <property type="protein sequence ID" value="CAD8128065.1"/>
    <property type="molecule type" value="Genomic_DNA"/>
</dbReference>
<evidence type="ECO:0000313" key="2">
    <source>
        <dbReference type="EMBL" id="CAD8128065.1"/>
    </source>
</evidence>
<dbReference type="OrthoDB" id="308670at2759"/>
<evidence type="ECO:0000256" key="1">
    <source>
        <dbReference type="SAM" id="MobiDB-lite"/>
    </source>
</evidence>
<name>A0A8S1RML6_9CILI</name>
<gene>
    <name evidence="2" type="ORF">PSON_ATCC_30995.1.T1820091</name>
</gene>
<feature type="region of interest" description="Disordered" evidence="1">
    <location>
        <begin position="354"/>
        <end position="377"/>
    </location>
</feature>
<protein>
    <submittedName>
        <fullName evidence="2">Uncharacterized protein</fullName>
    </submittedName>
</protein>
<reference evidence="2" key="1">
    <citation type="submission" date="2021-01" db="EMBL/GenBank/DDBJ databases">
        <authorList>
            <consortium name="Genoscope - CEA"/>
            <person name="William W."/>
        </authorList>
    </citation>
    <scope>NUCLEOTIDE SEQUENCE</scope>
</reference>
<keyword evidence="3" id="KW-1185">Reference proteome</keyword>
<sequence length="451" mass="52808">MNKKQIKQDKVLKKKALYQEYWKTIFNQCRKTNEQIKDGETNTNIVEIQLKKGSIENKDLLQQGFEKMLLEQKNILKFPKHENTYQDNKIIEQKHQFKDQIKSLQDKETLISQQQNQNDVKIQSIKSNEVISNMIQKQTRHEEDYKGIEQVLKKDINCNLEKNQLKQKIQANQVVQNITSLNNKLTLQEQKIQQNKVKTQNEQVILKEQQKSLQSNGGKISKIESHKNEDKITKNKDQINSNLKKIQSSNVNQLDQSHKLQLVKGNHDITKNISQLIQQEKIINIQVNQQSTIPQINTQPKVIIYLHQENELKMQQINKQNNIQQSTQIADIETKAIVNEIGSLELKIENNEQSLDNENQQSNPKDKPNNSNMGQTQNVTRNQLKAVHKVMRTVNERLHQDEISIQIIWETLLVEQSNLIPNYEKLIECIQQLHNLEKAHFDKQKLTAQLL</sequence>
<dbReference type="AlphaFoldDB" id="A0A8S1RML6"/>
<accession>A0A8S1RML6</accession>
<proteinExistence type="predicted"/>